<feature type="repeat" description="PPR" evidence="5">
    <location>
        <begin position="562"/>
        <end position="596"/>
    </location>
</feature>
<evidence type="ECO:0000259" key="7">
    <source>
        <dbReference type="Pfam" id="PF17177"/>
    </source>
</evidence>
<feature type="region of interest" description="Disordered" evidence="6">
    <location>
        <begin position="108"/>
        <end position="140"/>
    </location>
</feature>
<dbReference type="InterPro" id="IPR033443">
    <property type="entry name" value="PROP1-like_PPR_dom"/>
</dbReference>
<keyword evidence="9" id="KW-1185">Reference proteome</keyword>
<dbReference type="Gene3D" id="1.25.40.10">
    <property type="entry name" value="Tetratricopeptide repeat domain"/>
    <property type="match status" value="2"/>
</dbReference>
<dbReference type="Pfam" id="PF13812">
    <property type="entry name" value="PPR_3"/>
    <property type="match status" value="1"/>
</dbReference>
<evidence type="ECO:0000313" key="8">
    <source>
        <dbReference type="EMBL" id="KAL1305336.1"/>
    </source>
</evidence>
<dbReference type="InterPro" id="IPR011990">
    <property type="entry name" value="TPR-like_helical_dom_sf"/>
</dbReference>
<accession>A0ABR3PGR3</accession>
<dbReference type="SUPFAM" id="SSF48452">
    <property type="entry name" value="TPR-like"/>
    <property type="match status" value="1"/>
</dbReference>
<name>A0ABR3PGR3_9PEZI</name>
<dbReference type="NCBIfam" id="TIGR00756">
    <property type="entry name" value="PPR"/>
    <property type="match status" value="2"/>
</dbReference>
<gene>
    <name evidence="8" type="ORF">AAFC00_002234</name>
</gene>
<reference evidence="8 9" key="1">
    <citation type="submission" date="2024-07" db="EMBL/GenBank/DDBJ databases">
        <title>Draft sequence of the Neodothiora populina.</title>
        <authorList>
            <person name="Drown D.D."/>
            <person name="Schuette U.S."/>
            <person name="Buechlein A.B."/>
            <person name="Rusch D.R."/>
            <person name="Winton L.W."/>
            <person name="Adams G.A."/>
        </authorList>
    </citation>
    <scope>NUCLEOTIDE SEQUENCE [LARGE SCALE GENOMIC DNA]</scope>
    <source>
        <strain evidence="8 9">CPC 39397</strain>
    </source>
</reference>
<feature type="repeat" description="PPR" evidence="5">
    <location>
        <begin position="527"/>
        <end position="561"/>
    </location>
</feature>
<evidence type="ECO:0000256" key="1">
    <source>
        <dbReference type="ARBA" id="ARBA00006192"/>
    </source>
</evidence>
<protein>
    <recommendedName>
        <fullName evidence="7">PROP1-like PPR domain-containing protein</fullName>
    </recommendedName>
</protein>
<comment type="subunit">
    <text evidence="4">Binds to mitochondrial small subunit 15S rRNA.</text>
</comment>
<comment type="function">
    <text evidence="3">Regulates mitochondrial small subunit maturation by controlling 15S rRNA 5'-end processing. Localizes to the 5' precursor of the 15S rRNA in a position that is subsequently occupied by mS47 in the mature yeast mtSSU. Uses structure and sequence-specific RNA recognition, binding to a single-stranded region of the precursor and specifically recognizing bases -6 to -1. The exchange of Ccm1 for mS47 is coupled to the irreversible removal of precursor rRNA that is accompanied by conformational changes of the mitoribosomal proteins uS5m and mS26. These conformational changes signal completion of 5'-end rRNA processing through protection of the mature 5'-end of the 15S rRNA and stabilization of mS47. The removal of the 5' precursor together with the dissociation of Ccm1 may be catalyzed by the 5'-3' exoribonuclease Pet127. Involved in the specific removal of group I introns in mitochondrial encoded transcripts.</text>
</comment>
<evidence type="ECO:0000313" key="9">
    <source>
        <dbReference type="Proteomes" id="UP001562354"/>
    </source>
</evidence>
<evidence type="ECO:0000256" key="6">
    <source>
        <dbReference type="SAM" id="MobiDB-lite"/>
    </source>
</evidence>
<comment type="caution">
    <text evidence="8">The sequence shown here is derived from an EMBL/GenBank/DDBJ whole genome shotgun (WGS) entry which is preliminary data.</text>
</comment>
<dbReference type="Proteomes" id="UP001562354">
    <property type="component" value="Unassembled WGS sequence"/>
</dbReference>
<sequence length="1167" mass="131419">MLERASACLDSGVRLSLRAQRRAPKSRRLLHSNFWHHAAGDIDLPAFFLSSTCPPLLQDAEQPAVPPIEPPFLDFLYPAQTLAYMSRVSASHLDRIWDRRAAHKASTNGLRTYSSMTASTQVRPSPMDKMHVSHSSTESSPPELSNFLASLAAAPDSEATATRAWDSFHTLKERERQNPELIARLLIWLSQLPAAASSQRYILQLFSRLPTEDRSDEVYRAVISAYIATGHMHEAQELHSQARMLLPDRVCGADVMMLHAISNERWDTALEIHESFLPSPPKALWKKLASDPSLDSHILALAKYHMELSDPDQRRRFLGIIEPIWRARIRFAIQSPAFIASGQQGASFRSSLRNLFRNLLSLKLPSRSIYEDLILQLAWTGTSAAIEDVSTLITFAYKRYQESSDFNPSRYMLARLITFWRDQRLAIRGRLSGFKYIDLKTYQRDMERFHERMDDNSLLVVMDCMARLGHMDVVEQYAQKYLALHPEGLKDSGRLWPLVYVHARFARPIEAARQLHRIRADYGVEPDLRCYNIVLHAYEEASDLAGAVETLGDLLRSKIKPDAYTFGPVLNLYAKQGDVDSATNLIQTARTYDLKPTVHMFNSLVVAHVNNDDVESAVKVLEETIELVEKGEADGPITICFNSVLTAHALNRDIESTMLVYRRMKDEGIPLDANTYGALIQVLCFYRQTDAARKIVRTVMRSNNVRPSGFHYAILMAGYVNQGMYSHALDVARDMGSARVRPTGSTRAAQLKAKALHEHSMKGGDLRYAGSDVREPLTDVMKDFEWFCNSERSPPSIDHPGHGLRGQTPVSLLSADFLVFIHGKRRAFDAAKSICETYMSKRAKLEGATELAQPVRLITALMSVHFRNGEYAEVDRYWHLLRSQAEALRKSHADLASPRPRSAAVKSDADAALGPKIPSGSRFILSRPLRYYLASQFSQKESAASSTTELVSSLLSLGYQLDNRTWNAFVVHLCRTSPPRALLAFTLMEKYLIDNWPGWIKARFGVISNKRVVPKDSALREGVEYLRGRTGPTLEDGEEEQNTSPTDSPSRENDDDDDDATAAPRSSTNKSISTRYRAPGTLIPQYKTMVYLASALLELRSLEASGSTAALIRGRQTTLDAAGKEEAFRHVGTLREIREQAPRTWRAARSMPKVYDRLQQRLIRGKE</sequence>
<feature type="repeat" description="PPR" evidence="5">
    <location>
        <begin position="708"/>
        <end position="742"/>
    </location>
</feature>
<dbReference type="InterPro" id="IPR002885">
    <property type="entry name" value="PPR_rpt"/>
</dbReference>
<proteinExistence type="inferred from homology"/>
<evidence type="ECO:0000256" key="5">
    <source>
        <dbReference type="PROSITE-ProRule" id="PRU00708"/>
    </source>
</evidence>
<keyword evidence="2" id="KW-0677">Repeat</keyword>
<dbReference type="Pfam" id="PF17177">
    <property type="entry name" value="PPR_long"/>
    <property type="match status" value="1"/>
</dbReference>
<dbReference type="PANTHER" id="PTHR47936">
    <property type="entry name" value="PPR_LONG DOMAIN-CONTAINING PROTEIN"/>
    <property type="match status" value="1"/>
</dbReference>
<dbReference type="GeneID" id="95975936"/>
<comment type="similarity">
    <text evidence="1">Belongs to the CCM1 family.</text>
</comment>
<feature type="compositionally biased region" description="Polar residues" evidence="6">
    <location>
        <begin position="1064"/>
        <end position="1073"/>
    </location>
</feature>
<feature type="domain" description="PROP1-like PPR" evidence="7">
    <location>
        <begin position="637"/>
        <end position="755"/>
    </location>
</feature>
<dbReference type="RefSeq" id="XP_069201609.1">
    <property type="nucleotide sequence ID" value="XM_069341526.1"/>
</dbReference>
<organism evidence="8 9">
    <name type="scientific">Neodothiora populina</name>
    <dbReference type="NCBI Taxonomy" id="2781224"/>
    <lineage>
        <taxon>Eukaryota</taxon>
        <taxon>Fungi</taxon>
        <taxon>Dikarya</taxon>
        <taxon>Ascomycota</taxon>
        <taxon>Pezizomycotina</taxon>
        <taxon>Dothideomycetes</taxon>
        <taxon>Dothideomycetidae</taxon>
        <taxon>Dothideales</taxon>
        <taxon>Dothioraceae</taxon>
        <taxon>Neodothiora</taxon>
    </lineage>
</organism>
<evidence type="ECO:0000256" key="4">
    <source>
        <dbReference type="ARBA" id="ARBA00044511"/>
    </source>
</evidence>
<dbReference type="PROSITE" id="PS51375">
    <property type="entry name" value="PPR"/>
    <property type="match status" value="4"/>
</dbReference>
<evidence type="ECO:0000256" key="3">
    <source>
        <dbReference type="ARBA" id="ARBA00044493"/>
    </source>
</evidence>
<feature type="repeat" description="PPR" evidence="5">
    <location>
        <begin position="672"/>
        <end position="707"/>
    </location>
</feature>
<evidence type="ECO:0000256" key="2">
    <source>
        <dbReference type="ARBA" id="ARBA00022737"/>
    </source>
</evidence>
<dbReference type="PANTHER" id="PTHR47936:SF1">
    <property type="entry name" value="PENTATRICOPEPTIDE REPEAT-CONTAINING PROTEIN GUN1, CHLOROPLASTIC"/>
    <property type="match status" value="1"/>
</dbReference>
<feature type="region of interest" description="Disordered" evidence="6">
    <location>
        <begin position="1024"/>
        <end position="1073"/>
    </location>
</feature>
<dbReference type="EMBL" id="JBFMKM010000007">
    <property type="protein sequence ID" value="KAL1305336.1"/>
    <property type="molecule type" value="Genomic_DNA"/>
</dbReference>
<feature type="compositionally biased region" description="Polar residues" evidence="6">
    <location>
        <begin position="108"/>
        <end position="123"/>
    </location>
</feature>